<feature type="domain" description="Acyltransferase 3" evidence="3">
    <location>
        <begin position="15"/>
        <end position="333"/>
    </location>
</feature>
<dbReference type="Pfam" id="PF01757">
    <property type="entry name" value="Acyl_transf_3"/>
    <property type="match status" value="1"/>
</dbReference>
<evidence type="ECO:0000313" key="4">
    <source>
        <dbReference type="EMBL" id="SFO21330.1"/>
    </source>
</evidence>
<evidence type="ECO:0000256" key="1">
    <source>
        <dbReference type="SAM" id="MobiDB-lite"/>
    </source>
</evidence>
<keyword evidence="5" id="KW-1185">Reference proteome</keyword>
<dbReference type="GO" id="GO:0016747">
    <property type="term" value="F:acyltransferase activity, transferring groups other than amino-acyl groups"/>
    <property type="evidence" value="ECO:0007669"/>
    <property type="project" value="InterPro"/>
</dbReference>
<feature type="transmembrane region" description="Helical" evidence="2">
    <location>
        <begin position="285"/>
        <end position="305"/>
    </location>
</feature>
<sequence length="403" mass="42941">MHDEGRLRDAGRLRALDGLRFVAAAAVVAFHFTGRDNPGWGESVREVFPTLSRLTVYGGFGPYLFFMISGFVVLMSAWGRPVPAFVASRVGRLYPAYWAAVVLVAAVLWVVPVVPTLSEIGLPGVVLNLTMLQPAFGVGHVDGVFWTLWVELKFYVLLALLGLAGFTRGRVLALCLAWPLLGAMGAQAGSTLVVALLEPTYAPFFCIGILLFLVRRDGWSTSVGLLLGGNTCAALWVCQAHYIPWSVDVAGVGVSMRALTVLLLGCIGVLVLVTLTPAARLDLRWLTTAGALTYPLYLVHEYPGWALIRELAPVLPAYVVLAVVTAAVVAVAWGLHVLVERPLGPRLRRAVERDLTRLGADRASGNAAPVTAPAPRPAAAPVPRHASAAGHGTARVAERVPTA</sequence>
<accession>A0A1I5FCA4</accession>
<dbReference type="InterPro" id="IPR050879">
    <property type="entry name" value="Acyltransferase_3"/>
</dbReference>
<feature type="transmembrane region" description="Helical" evidence="2">
    <location>
        <begin position="225"/>
        <end position="243"/>
    </location>
</feature>
<organism evidence="4 5">
    <name type="scientific">Geodermatophilus obscurus</name>
    <dbReference type="NCBI Taxonomy" id="1861"/>
    <lineage>
        <taxon>Bacteria</taxon>
        <taxon>Bacillati</taxon>
        <taxon>Actinomycetota</taxon>
        <taxon>Actinomycetes</taxon>
        <taxon>Geodermatophilales</taxon>
        <taxon>Geodermatophilaceae</taxon>
        <taxon>Geodermatophilus</taxon>
    </lineage>
</organism>
<dbReference type="RefSeq" id="WP_075013420.1">
    <property type="nucleotide sequence ID" value="NZ_FOWE01000004.1"/>
</dbReference>
<dbReference type="PANTHER" id="PTHR23028">
    <property type="entry name" value="ACETYLTRANSFERASE"/>
    <property type="match status" value="1"/>
</dbReference>
<keyword evidence="4" id="KW-0808">Transferase</keyword>
<dbReference type="Proteomes" id="UP000183642">
    <property type="component" value="Unassembled WGS sequence"/>
</dbReference>
<keyword evidence="2" id="KW-0812">Transmembrane</keyword>
<keyword evidence="2" id="KW-0472">Membrane</keyword>
<dbReference type="EMBL" id="FOWE01000004">
    <property type="protein sequence ID" value="SFO21330.1"/>
    <property type="molecule type" value="Genomic_DNA"/>
</dbReference>
<reference evidence="5" key="1">
    <citation type="submission" date="2016-10" db="EMBL/GenBank/DDBJ databases">
        <authorList>
            <person name="Varghese N."/>
            <person name="Submissions S."/>
        </authorList>
    </citation>
    <scope>NUCLEOTIDE SEQUENCE [LARGE SCALE GENOMIC DNA]</scope>
    <source>
        <strain evidence="5">DSM 43161</strain>
    </source>
</reference>
<evidence type="ECO:0000256" key="2">
    <source>
        <dbReference type="SAM" id="Phobius"/>
    </source>
</evidence>
<dbReference type="AlphaFoldDB" id="A0A1I5FCA4"/>
<feature type="transmembrane region" description="Helical" evidence="2">
    <location>
        <begin position="249"/>
        <end position="273"/>
    </location>
</feature>
<dbReference type="GO" id="GO:0009103">
    <property type="term" value="P:lipopolysaccharide biosynthetic process"/>
    <property type="evidence" value="ECO:0007669"/>
    <property type="project" value="TreeGrafter"/>
</dbReference>
<keyword evidence="4" id="KW-0378">Hydrolase</keyword>
<feature type="transmembrane region" description="Helical" evidence="2">
    <location>
        <begin position="192"/>
        <end position="213"/>
    </location>
</feature>
<feature type="region of interest" description="Disordered" evidence="1">
    <location>
        <begin position="362"/>
        <end position="403"/>
    </location>
</feature>
<evidence type="ECO:0000313" key="5">
    <source>
        <dbReference type="Proteomes" id="UP000183642"/>
    </source>
</evidence>
<feature type="transmembrane region" description="Helical" evidence="2">
    <location>
        <begin position="96"/>
        <end position="114"/>
    </location>
</feature>
<feature type="transmembrane region" description="Helical" evidence="2">
    <location>
        <begin position="15"/>
        <end position="34"/>
    </location>
</feature>
<gene>
    <name evidence="4" type="ORF">SAMN05660359_02086</name>
</gene>
<keyword evidence="2" id="KW-1133">Transmembrane helix</keyword>
<dbReference type="GO" id="GO:0016020">
    <property type="term" value="C:membrane"/>
    <property type="evidence" value="ECO:0007669"/>
    <property type="project" value="TreeGrafter"/>
</dbReference>
<protein>
    <submittedName>
        <fullName evidence="4">Peptidoglycan/LPS O-acetylase OafA/YrhL, contains acyltransferase and SGNH-hydrolase domains</fullName>
    </submittedName>
</protein>
<dbReference type="PANTHER" id="PTHR23028:SF53">
    <property type="entry name" value="ACYL_TRANSF_3 DOMAIN-CONTAINING PROTEIN"/>
    <property type="match status" value="1"/>
</dbReference>
<keyword evidence="4" id="KW-0012">Acyltransferase</keyword>
<feature type="transmembrane region" description="Helical" evidence="2">
    <location>
        <begin position="54"/>
        <end position="75"/>
    </location>
</feature>
<dbReference type="InterPro" id="IPR002656">
    <property type="entry name" value="Acyl_transf_3_dom"/>
</dbReference>
<feature type="transmembrane region" description="Helical" evidence="2">
    <location>
        <begin position="317"/>
        <end position="339"/>
    </location>
</feature>
<dbReference type="GO" id="GO:0016787">
    <property type="term" value="F:hydrolase activity"/>
    <property type="evidence" value="ECO:0007669"/>
    <property type="project" value="UniProtKB-KW"/>
</dbReference>
<name>A0A1I5FCA4_9ACTN</name>
<evidence type="ECO:0000259" key="3">
    <source>
        <dbReference type="Pfam" id="PF01757"/>
    </source>
</evidence>
<proteinExistence type="predicted"/>
<feature type="transmembrane region" description="Helical" evidence="2">
    <location>
        <begin position="155"/>
        <end position="180"/>
    </location>
</feature>